<keyword evidence="2" id="KW-1185">Reference proteome</keyword>
<protein>
    <submittedName>
        <fullName evidence="1">Uncharacterized protein</fullName>
    </submittedName>
</protein>
<proteinExistence type="predicted"/>
<comment type="caution">
    <text evidence="1">The sequence shown here is derived from an EMBL/GenBank/DDBJ whole genome shotgun (WGS) entry which is preliminary data.</text>
</comment>
<dbReference type="EMBL" id="BMAW01033385">
    <property type="protein sequence ID" value="GFU30025.1"/>
    <property type="molecule type" value="Genomic_DNA"/>
</dbReference>
<name>A0A8X6UMR6_NEPPI</name>
<dbReference type="Proteomes" id="UP000887013">
    <property type="component" value="Unassembled WGS sequence"/>
</dbReference>
<dbReference type="OrthoDB" id="7394051at2759"/>
<evidence type="ECO:0000313" key="2">
    <source>
        <dbReference type="Proteomes" id="UP000887013"/>
    </source>
</evidence>
<dbReference type="AlphaFoldDB" id="A0A8X6UMR6"/>
<accession>A0A8X6UMR6</accession>
<organism evidence="1 2">
    <name type="scientific">Nephila pilipes</name>
    <name type="common">Giant wood spider</name>
    <name type="synonym">Nephila maculata</name>
    <dbReference type="NCBI Taxonomy" id="299642"/>
    <lineage>
        <taxon>Eukaryota</taxon>
        <taxon>Metazoa</taxon>
        <taxon>Ecdysozoa</taxon>
        <taxon>Arthropoda</taxon>
        <taxon>Chelicerata</taxon>
        <taxon>Arachnida</taxon>
        <taxon>Araneae</taxon>
        <taxon>Araneomorphae</taxon>
        <taxon>Entelegynae</taxon>
        <taxon>Araneoidea</taxon>
        <taxon>Nephilidae</taxon>
        <taxon>Nephila</taxon>
    </lineage>
</organism>
<reference evidence="1" key="1">
    <citation type="submission" date="2020-08" db="EMBL/GenBank/DDBJ databases">
        <title>Multicomponent nature underlies the extraordinary mechanical properties of spider dragline silk.</title>
        <authorList>
            <person name="Kono N."/>
            <person name="Nakamura H."/>
            <person name="Mori M."/>
            <person name="Yoshida Y."/>
            <person name="Ohtoshi R."/>
            <person name="Malay A.D."/>
            <person name="Moran D.A.P."/>
            <person name="Tomita M."/>
            <person name="Numata K."/>
            <person name="Arakawa K."/>
        </authorList>
    </citation>
    <scope>NUCLEOTIDE SEQUENCE</scope>
</reference>
<sequence length="82" mass="8709">MSQDLPTADLLTKKALNLEDLSEIESISLSTIRHLEPINNSTSTPASTVKTPMVLLASEGEAAVSDSKACCVVWKMESTGAM</sequence>
<gene>
    <name evidence="1" type="ORF">NPIL_514541</name>
</gene>
<evidence type="ECO:0000313" key="1">
    <source>
        <dbReference type="EMBL" id="GFU30025.1"/>
    </source>
</evidence>